<reference evidence="2" key="2">
    <citation type="submission" date="2022-01" db="EMBL/GenBank/DDBJ databases">
        <authorList>
            <person name="Yamashiro T."/>
            <person name="Shiraishi A."/>
            <person name="Satake H."/>
            <person name="Nakayama K."/>
        </authorList>
    </citation>
    <scope>NUCLEOTIDE SEQUENCE</scope>
</reference>
<dbReference type="Gene3D" id="3.40.50.10330">
    <property type="entry name" value="Probable inorganic polyphosphate/atp-NAD kinase, domain 1"/>
    <property type="match status" value="1"/>
</dbReference>
<comment type="caution">
    <text evidence="2">The sequence shown here is derived from an EMBL/GenBank/DDBJ whole genome shotgun (WGS) entry which is preliminary data.</text>
</comment>
<keyword evidence="3" id="KW-1185">Reference proteome</keyword>
<reference evidence="2" key="1">
    <citation type="journal article" date="2022" name="Int. J. Mol. Sci.">
        <title>Draft Genome of Tanacetum Coccineum: Genomic Comparison of Closely Related Tanacetum-Family Plants.</title>
        <authorList>
            <person name="Yamashiro T."/>
            <person name="Shiraishi A."/>
            <person name="Nakayama K."/>
            <person name="Satake H."/>
        </authorList>
    </citation>
    <scope>NUCLEOTIDE SEQUENCE</scope>
</reference>
<organism evidence="2 3">
    <name type="scientific">Tanacetum coccineum</name>
    <dbReference type="NCBI Taxonomy" id="301880"/>
    <lineage>
        <taxon>Eukaryota</taxon>
        <taxon>Viridiplantae</taxon>
        <taxon>Streptophyta</taxon>
        <taxon>Embryophyta</taxon>
        <taxon>Tracheophyta</taxon>
        <taxon>Spermatophyta</taxon>
        <taxon>Magnoliopsida</taxon>
        <taxon>eudicotyledons</taxon>
        <taxon>Gunneridae</taxon>
        <taxon>Pentapetalae</taxon>
        <taxon>asterids</taxon>
        <taxon>campanulids</taxon>
        <taxon>Asterales</taxon>
        <taxon>Asteraceae</taxon>
        <taxon>Asteroideae</taxon>
        <taxon>Anthemideae</taxon>
        <taxon>Anthemidinae</taxon>
        <taxon>Tanacetum</taxon>
    </lineage>
</organism>
<sequence>MTLWYRINNNGKIAKWKLHEYSAVFTLVLDGTSIQLTMLVEKISTDEGYLGKDINLKIEAKDDSNKVLAIEGKKKTLQFHFNTSSKTGAVDFTMDDVLDEATDINGTIEPTKELTVSAASQSLESTKLEDAGKTMLTGRLKKLYVFLNPYGGKKSASKIFSNDVKPLLEDANIEFTMQGGSVNEEMEMG</sequence>
<evidence type="ECO:0000313" key="3">
    <source>
        <dbReference type="Proteomes" id="UP001151760"/>
    </source>
</evidence>
<proteinExistence type="predicted"/>
<protein>
    <submittedName>
        <fullName evidence="2">ATP-NAD kinase-like domain-containing protein</fullName>
    </submittedName>
</protein>
<evidence type="ECO:0000259" key="1">
    <source>
        <dbReference type="PROSITE" id="PS50146"/>
    </source>
</evidence>
<dbReference type="InterPro" id="IPR017438">
    <property type="entry name" value="ATP-NAD_kinase_N"/>
</dbReference>
<evidence type="ECO:0000313" key="2">
    <source>
        <dbReference type="EMBL" id="GJT62030.1"/>
    </source>
</evidence>
<dbReference type="InterPro" id="IPR001206">
    <property type="entry name" value="Diacylglycerol_kinase_cat_dom"/>
</dbReference>
<dbReference type="PROSITE" id="PS50146">
    <property type="entry name" value="DAGK"/>
    <property type="match status" value="1"/>
</dbReference>
<feature type="domain" description="DAGKc" evidence="1">
    <location>
        <begin position="138"/>
        <end position="189"/>
    </location>
</feature>
<dbReference type="EMBL" id="BQNB010017339">
    <property type="protein sequence ID" value="GJT62030.1"/>
    <property type="molecule type" value="Genomic_DNA"/>
</dbReference>
<accession>A0ABQ5FFC7</accession>
<dbReference type="Proteomes" id="UP001151760">
    <property type="component" value="Unassembled WGS sequence"/>
</dbReference>
<name>A0ABQ5FFC7_9ASTR</name>
<gene>
    <name evidence="2" type="ORF">Tco_1005563</name>
</gene>